<keyword evidence="1" id="KW-0175">Coiled coil</keyword>
<dbReference type="Proteomes" id="UP000297540">
    <property type="component" value="Unassembled WGS sequence"/>
</dbReference>
<protein>
    <submittedName>
        <fullName evidence="2">ATP-dependent exonuclease SbcCD, C subunit-like protein</fullName>
    </submittedName>
</protein>
<comment type="caution">
    <text evidence="2">The sequence shown here is derived from an EMBL/GenBank/DDBJ whole genome shotgun (WGS) entry which is preliminary data.</text>
</comment>
<name>A0A4Y8SNI3_9SPHI</name>
<dbReference type="Pfam" id="PF13558">
    <property type="entry name" value="SbcC_Walker_B"/>
    <property type="match status" value="1"/>
</dbReference>
<feature type="coiled-coil region" evidence="1">
    <location>
        <begin position="696"/>
        <end position="768"/>
    </location>
</feature>
<keyword evidence="2" id="KW-0378">Hydrolase</keyword>
<accession>A0A4Y8SNI3</accession>
<feature type="coiled-coil region" evidence="1">
    <location>
        <begin position="402"/>
        <end position="450"/>
    </location>
</feature>
<proteinExistence type="predicted"/>
<feature type="coiled-coil region" evidence="1">
    <location>
        <begin position="303"/>
        <end position="376"/>
    </location>
</feature>
<evidence type="ECO:0000313" key="3">
    <source>
        <dbReference type="Proteomes" id="UP000297540"/>
    </source>
</evidence>
<reference evidence="2 3" key="1">
    <citation type="journal article" date="2017" name="Int. J. Syst. Evol. Microbiol.">
        <title>Mucilaginibacterpsychrotolerans sp. nov., isolated from peatlands.</title>
        <authorList>
            <person name="Deng Y."/>
            <person name="Shen L."/>
            <person name="Xu B."/>
            <person name="Liu Y."/>
            <person name="Gu Z."/>
            <person name="Liu H."/>
            <person name="Zhou Y."/>
        </authorList>
    </citation>
    <scope>NUCLEOTIDE SEQUENCE [LARGE SCALE GENOMIC DNA]</scope>
    <source>
        <strain evidence="2 3">NH7-4</strain>
    </source>
</reference>
<organism evidence="2 3">
    <name type="scientific">Mucilaginibacter psychrotolerans</name>
    <dbReference type="NCBI Taxonomy" id="1524096"/>
    <lineage>
        <taxon>Bacteria</taxon>
        <taxon>Pseudomonadati</taxon>
        <taxon>Bacteroidota</taxon>
        <taxon>Sphingobacteriia</taxon>
        <taxon>Sphingobacteriales</taxon>
        <taxon>Sphingobacteriaceae</taxon>
        <taxon>Mucilaginibacter</taxon>
    </lineage>
</organism>
<evidence type="ECO:0000313" key="2">
    <source>
        <dbReference type="EMBL" id="TFF40669.1"/>
    </source>
</evidence>
<keyword evidence="2" id="KW-0540">Nuclease</keyword>
<dbReference type="GO" id="GO:0004527">
    <property type="term" value="F:exonuclease activity"/>
    <property type="evidence" value="ECO:0007669"/>
    <property type="project" value="UniProtKB-KW"/>
</dbReference>
<gene>
    <name evidence="2" type="ORF">E2R66_00350</name>
</gene>
<dbReference type="Gene3D" id="3.40.50.300">
    <property type="entry name" value="P-loop containing nucleotide triphosphate hydrolases"/>
    <property type="match status" value="1"/>
</dbReference>
<sequence>MSYMEELIADTVSNIAGFRLQYLEVLNWGTFNKVRWQIHPGGYNALLTGDIGSGKSTLVDALTCLLVPHNKIVFNKAAGAEGKERNLLSYVKGEYKKEKEEITKVAKRIYLRPDDNTYTVITGNFYNSGYDENICLSQVFWIGKEGKVEKLLIIGTLPLTIARHFSGFTDITDLRKRLRNTEGIQLFDDNFSKYSEHFRRLFGMNSDKAIDLFYQTVSMKSVSSLTDFVREQMLERTDVKEQIAALLKRFDDLNKAHAAVVNSREQFQILKPLTESSIEYGNVNRDIENIEAMLEVIPAWFALQKQELLKTAIEEKGEELQKATRVQRILADEKEELENRKLGILQDIDNNGGKRLEQIATEIKQLEKEKTDRRNDFDDYARLANQCGLGEVLDEKDFHDNIRQAKAMQDSSEKKEAELQQQRDNVMSELRKHETDLQVEQKELQSLKARQTQIPGWLVGFRTQLCEDLRISEEDIPFIGELLQVNENEGEWEGAIEKLLHETGISMLVPKQHYRSTSKYVNDNFLRSRDGRGIKLTYLEADIENFNRLTRQLDNSSIVYKVDIKPDTAFYDWLENYLRRMFGDYSCVDVTELQHVSYGITQQGLIKSGKIRHTKDDRSKINDRRNYILGWSNVEKIKALEEVISGLEREIHSLKSQRYAIEKAQQESSDLKAVISQLLFLKEYSRINWQYPALKIHQLEEERHELLNNNNTLALLQQKKEEVIALIDQAKQKETDKNQEIGRLQEVIKGHERTLQDTDELISQLENRQRELYFPVIEEKLLDKALRLSTIDRQQDQFKKLFEGDTGELKKMRHKLSTLRSGIERRMREIKEHSKAEYSEIGESIEARAEYIGKFEKLVSEDLKRHEDRFKEELNKNTINSIAVFDSQLEKHEKDIRQKIKTINQHLREIVYNTAQGTYIEILMDSTPNKDVRLFKEELKKCYIHSFSNNADLYTEDKYEQVKRILDRFASADGSDKEWTSMVTDVREWFEFNASEKYLEDDSEKEFYEGSGGKSGGQKEKLAYTILASALAYQFGLQFGESKSRSFRFVVIDEAFGRGSDESTRYGLELFKKLNLQLLIVTPLQKIHIIEGHANSFHFISNKDGNNSQVRNFTKEEYLLEKAKHNSLFQTLANQAS</sequence>
<dbReference type="AlphaFoldDB" id="A0A4Y8SNI3"/>
<dbReference type="SUPFAM" id="SSF52540">
    <property type="entry name" value="P-loop containing nucleoside triphosphate hydrolases"/>
    <property type="match status" value="1"/>
</dbReference>
<dbReference type="EMBL" id="SOZE01000001">
    <property type="protein sequence ID" value="TFF40669.1"/>
    <property type="molecule type" value="Genomic_DNA"/>
</dbReference>
<dbReference type="InterPro" id="IPR027417">
    <property type="entry name" value="P-loop_NTPase"/>
</dbReference>
<evidence type="ECO:0000256" key="1">
    <source>
        <dbReference type="SAM" id="Coils"/>
    </source>
</evidence>
<keyword evidence="3" id="KW-1185">Reference proteome</keyword>
<keyword evidence="2" id="KW-0269">Exonuclease</keyword>
<dbReference type="Pfam" id="PF13555">
    <property type="entry name" value="AAA_29"/>
    <property type="match status" value="1"/>
</dbReference>